<evidence type="ECO:0000256" key="4">
    <source>
        <dbReference type="ARBA" id="ARBA00022723"/>
    </source>
</evidence>
<dbReference type="GO" id="GO:0016705">
    <property type="term" value="F:oxidoreductase activity, acting on paired donors, with incorporation or reduction of molecular oxygen"/>
    <property type="evidence" value="ECO:0007669"/>
    <property type="project" value="UniProtKB-ARBA"/>
</dbReference>
<protein>
    <recommendedName>
        <fullName evidence="12">Menaquinol:cytochrome c reductase iron-sulfur subunit</fullName>
    </recommendedName>
    <alternativeName>
        <fullName evidence="14">Cytochrome bc complex, iron-sulfur subunit</fullName>
    </alternativeName>
    <alternativeName>
        <fullName evidence="13">Rieske iron-sulfur protein QcrA</fullName>
    </alternativeName>
</protein>
<evidence type="ECO:0000256" key="15">
    <source>
        <dbReference type="SAM" id="Phobius"/>
    </source>
</evidence>
<evidence type="ECO:0000256" key="2">
    <source>
        <dbReference type="ARBA" id="ARBA00022448"/>
    </source>
</evidence>
<keyword evidence="5" id="KW-0249">Electron transport</keyword>
<evidence type="ECO:0000256" key="7">
    <source>
        <dbReference type="ARBA" id="ARBA00023004"/>
    </source>
</evidence>
<accession>A0A1G8JB88</accession>
<comment type="similarity">
    <text evidence="1">Belongs to the Rieske iron-sulfur protein family.</text>
</comment>
<keyword evidence="15" id="KW-0812">Transmembrane</keyword>
<keyword evidence="2" id="KW-0813">Transport</keyword>
<keyword evidence="9" id="KW-1015">Disulfide bond</keyword>
<dbReference type="Gene3D" id="2.102.10.10">
    <property type="entry name" value="Rieske [2Fe-2S] iron-sulphur domain"/>
    <property type="match status" value="1"/>
</dbReference>
<feature type="transmembrane region" description="Helical" evidence="15">
    <location>
        <begin position="12"/>
        <end position="33"/>
    </location>
</feature>
<dbReference type="FunFam" id="2.102.10.10:FF:000006">
    <property type="entry name" value="Menaquinol-cytochrome c reductase, iron-sulfur subunit"/>
    <property type="match status" value="1"/>
</dbReference>
<proteinExistence type="inferred from homology"/>
<evidence type="ECO:0000256" key="13">
    <source>
        <dbReference type="ARBA" id="ARBA00075320"/>
    </source>
</evidence>
<evidence type="ECO:0000256" key="3">
    <source>
        <dbReference type="ARBA" id="ARBA00022714"/>
    </source>
</evidence>
<evidence type="ECO:0000256" key="5">
    <source>
        <dbReference type="ARBA" id="ARBA00022982"/>
    </source>
</evidence>
<keyword evidence="4" id="KW-0479">Metal-binding</keyword>
<feature type="domain" description="Rieske" evidence="16">
    <location>
        <begin position="81"/>
        <end position="158"/>
    </location>
</feature>
<keyword evidence="3" id="KW-0001">2Fe-2S</keyword>
<keyword evidence="15" id="KW-0472">Membrane</keyword>
<comment type="subunit">
    <text evidence="11">The main subunits of the menaquinol:cytochrome c complex are a Rieske-type iron-sulfur protein (QcrA), a cytochrome b (QcrB) and a cytochrome c (QcrC).</text>
</comment>
<dbReference type="GO" id="GO:0046872">
    <property type="term" value="F:metal ion binding"/>
    <property type="evidence" value="ECO:0007669"/>
    <property type="project" value="UniProtKB-KW"/>
</dbReference>
<dbReference type="PANTHER" id="PTHR10134">
    <property type="entry name" value="CYTOCHROME B-C1 COMPLEX SUBUNIT RIESKE, MITOCHONDRIAL"/>
    <property type="match status" value="1"/>
</dbReference>
<sequence>MEKDHNVSRRQFLTYALLGTGGFMAAGVIMPMVRFGVDPILQADAEDDMVDVAAVDDLTDVPQAFDMEYEQDHGWHVEQVTETVWIHMEGDEVVALSPTCTHLGCTVNWGTDPDNPEQFFCPCHFGRFERDGTNVQGTPPTEPLHRYEHEVRDGRVFLGTNPSPQI</sequence>
<keyword evidence="6" id="KW-0560">Oxidoreductase</keyword>
<dbReference type="AlphaFoldDB" id="A0A1G8JB88"/>
<evidence type="ECO:0000313" key="18">
    <source>
        <dbReference type="Proteomes" id="UP000198853"/>
    </source>
</evidence>
<evidence type="ECO:0000256" key="12">
    <source>
        <dbReference type="ARBA" id="ARBA00067741"/>
    </source>
</evidence>
<dbReference type="GO" id="GO:0004497">
    <property type="term" value="F:monooxygenase activity"/>
    <property type="evidence" value="ECO:0007669"/>
    <property type="project" value="UniProtKB-ARBA"/>
</dbReference>
<keyword evidence="15" id="KW-1133">Transmembrane helix</keyword>
<dbReference type="PROSITE" id="PS51318">
    <property type="entry name" value="TAT"/>
    <property type="match status" value="1"/>
</dbReference>
<gene>
    <name evidence="17" type="ORF">SAMN04488123_101139</name>
</gene>
<organism evidence="17 18">
    <name type="scientific">Natribacillus halophilus</name>
    <dbReference type="NCBI Taxonomy" id="549003"/>
    <lineage>
        <taxon>Bacteria</taxon>
        <taxon>Bacillati</taxon>
        <taxon>Bacillota</taxon>
        <taxon>Bacilli</taxon>
        <taxon>Bacillales</taxon>
        <taxon>Bacillaceae</taxon>
        <taxon>Natribacillus</taxon>
    </lineage>
</organism>
<dbReference type="EMBL" id="FNEN01000001">
    <property type="protein sequence ID" value="SDI28446.1"/>
    <property type="molecule type" value="Genomic_DNA"/>
</dbReference>
<evidence type="ECO:0000256" key="11">
    <source>
        <dbReference type="ARBA" id="ARBA00064458"/>
    </source>
</evidence>
<evidence type="ECO:0000256" key="8">
    <source>
        <dbReference type="ARBA" id="ARBA00023014"/>
    </source>
</evidence>
<evidence type="ECO:0000256" key="14">
    <source>
        <dbReference type="ARBA" id="ARBA00076330"/>
    </source>
</evidence>
<dbReference type="InterPro" id="IPR036922">
    <property type="entry name" value="Rieske_2Fe-2S_sf"/>
</dbReference>
<keyword evidence="7" id="KW-0408">Iron</keyword>
<dbReference type="InterPro" id="IPR017941">
    <property type="entry name" value="Rieske_2Fe-2S"/>
</dbReference>
<evidence type="ECO:0000259" key="16">
    <source>
        <dbReference type="PROSITE" id="PS51296"/>
    </source>
</evidence>
<dbReference type="PROSITE" id="PS51296">
    <property type="entry name" value="RIESKE"/>
    <property type="match status" value="1"/>
</dbReference>
<dbReference type="GO" id="GO:0051537">
    <property type="term" value="F:2 iron, 2 sulfur cluster binding"/>
    <property type="evidence" value="ECO:0007669"/>
    <property type="project" value="UniProtKB-KW"/>
</dbReference>
<evidence type="ECO:0000256" key="6">
    <source>
        <dbReference type="ARBA" id="ARBA00023002"/>
    </source>
</evidence>
<dbReference type="InterPro" id="IPR006311">
    <property type="entry name" value="TAT_signal"/>
</dbReference>
<keyword evidence="8" id="KW-0411">Iron-sulfur</keyword>
<dbReference type="Pfam" id="PF00355">
    <property type="entry name" value="Rieske"/>
    <property type="match status" value="1"/>
</dbReference>
<dbReference type="CDD" id="cd03467">
    <property type="entry name" value="Rieske"/>
    <property type="match status" value="1"/>
</dbReference>
<evidence type="ECO:0000256" key="9">
    <source>
        <dbReference type="ARBA" id="ARBA00023157"/>
    </source>
</evidence>
<reference evidence="17 18" key="1">
    <citation type="submission" date="2016-10" db="EMBL/GenBank/DDBJ databases">
        <authorList>
            <person name="de Groot N.N."/>
        </authorList>
    </citation>
    <scope>NUCLEOTIDE SEQUENCE [LARGE SCALE GENOMIC DNA]</scope>
    <source>
        <strain evidence="17 18">DSM 21771</strain>
    </source>
</reference>
<dbReference type="Proteomes" id="UP000198853">
    <property type="component" value="Unassembled WGS sequence"/>
</dbReference>
<comment type="function">
    <text evidence="10">Component of the menaquinol:cytochrome c reductase complex. The Rieske protein is a high potential 2Fe-2S protein.</text>
</comment>
<keyword evidence="18" id="KW-1185">Reference proteome</keyword>
<evidence type="ECO:0000256" key="1">
    <source>
        <dbReference type="ARBA" id="ARBA00010651"/>
    </source>
</evidence>
<evidence type="ECO:0000313" key="17">
    <source>
        <dbReference type="EMBL" id="SDI28446.1"/>
    </source>
</evidence>
<dbReference type="RefSeq" id="WP_245723008.1">
    <property type="nucleotide sequence ID" value="NZ_FNEN01000001.1"/>
</dbReference>
<dbReference type="InterPro" id="IPR014349">
    <property type="entry name" value="Rieske_Fe-S_prot"/>
</dbReference>
<dbReference type="SUPFAM" id="SSF50022">
    <property type="entry name" value="ISP domain"/>
    <property type="match status" value="1"/>
</dbReference>
<evidence type="ECO:0000256" key="10">
    <source>
        <dbReference type="ARBA" id="ARBA00055683"/>
    </source>
</evidence>
<name>A0A1G8JB88_9BACI</name>